<feature type="active site" evidence="12">
    <location>
        <position position="220"/>
    </location>
</feature>
<evidence type="ECO:0000256" key="1">
    <source>
        <dbReference type="ARBA" id="ARBA00004651"/>
    </source>
</evidence>
<keyword evidence="8 12" id="KW-0443">Lipid metabolism</keyword>
<reference key="1">
    <citation type="submission" date="2010-11" db="EMBL/GenBank/DDBJ databases">
        <title>The complete genome of Paludibacter propionicigenes DSM 17365.</title>
        <authorList>
            <consortium name="US DOE Joint Genome Institute (JGI-PGF)"/>
            <person name="Lucas S."/>
            <person name="Copeland A."/>
            <person name="Lapidus A."/>
            <person name="Bruce D."/>
            <person name="Goodwin L."/>
            <person name="Pitluck S."/>
            <person name="Kyrpides N."/>
            <person name="Mavromatis K."/>
            <person name="Ivanova N."/>
            <person name="Munk A.C."/>
            <person name="Brettin T."/>
            <person name="Detter J.C."/>
            <person name="Han C."/>
            <person name="Tapia R."/>
            <person name="Land M."/>
            <person name="Hauser L."/>
            <person name="Markowitz V."/>
            <person name="Cheng J.-F."/>
            <person name="Hugenholtz P."/>
            <person name="Woyke T."/>
            <person name="Wu D."/>
            <person name="Gronow S."/>
            <person name="Wellnitz S."/>
            <person name="Brambilla E."/>
            <person name="Klenk H.-P."/>
            <person name="Eisen J.A."/>
        </authorList>
    </citation>
    <scope>NUCLEOTIDE SEQUENCE</scope>
    <source>
        <strain>WB4</strain>
    </source>
</reference>
<feature type="domain" description="PLD phosphodiesterase" evidence="14">
    <location>
        <begin position="388"/>
        <end position="415"/>
    </location>
</feature>
<feature type="active site" evidence="12">
    <location>
        <position position="395"/>
    </location>
</feature>
<dbReference type="SMART" id="SM00155">
    <property type="entry name" value="PLDc"/>
    <property type="match status" value="2"/>
</dbReference>
<dbReference type="CDD" id="cd09112">
    <property type="entry name" value="PLDc_CLS_2"/>
    <property type="match status" value="1"/>
</dbReference>
<dbReference type="Gene3D" id="3.30.870.10">
    <property type="entry name" value="Endonuclease Chain A"/>
    <property type="match status" value="2"/>
</dbReference>
<dbReference type="RefSeq" id="WP_013444882.1">
    <property type="nucleotide sequence ID" value="NC_014734.1"/>
</dbReference>
<keyword evidence="10 12" id="KW-0594">Phospholipid biosynthesis</keyword>
<evidence type="ECO:0000256" key="10">
    <source>
        <dbReference type="ARBA" id="ARBA00023209"/>
    </source>
</evidence>
<keyword evidence="12" id="KW-0997">Cell inner membrane</keyword>
<name>E4T469_PALPW</name>
<dbReference type="InterPro" id="IPR025202">
    <property type="entry name" value="PLD-like_dom"/>
</dbReference>
<gene>
    <name evidence="15" type="ordered locus">Palpr_1367</name>
</gene>
<evidence type="ECO:0000256" key="11">
    <source>
        <dbReference type="ARBA" id="ARBA00023264"/>
    </source>
</evidence>
<dbReference type="AlphaFoldDB" id="E4T469"/>
<dbReference type="InterPro" id="IPR030874">
    <property type="entry name" value="Cardiolipin_synth_Firmi"/>
</dbReference>
<feature type="active site" evidence="12">
    <location>
        <position position="400"/>
    </location>
</feature>
<evidence type="ECO:0000256" key="6">
    <source>
        <dbReference type="ARBA" id="ARBA00022737"/>
    </source>
</evidence>
<reference evidence="15 16" key="2">
    <citation type="journal article" date="2011" name="Stand. Genomic Sci.">
        <title>Complete genome sequence of Paludibacter propionicigenes type strain (WB4).</title>
        <authorList>
            <person name="Gronow S."/>
            <person name="Munk C."/>
            <person name="Lapidus A."/>
            <person name="Nolan M."/>
            <person name="Lucas S."/>
            <person name="Hammon N."/>
            <person name="Deshpande S."/>
            <person name="Cheng J.F."/>
            <person name="Tapia R."/>
            <person name="Han C."/>
            <person name="Goodwin L."/>
            <person name="Pitluck S."/>
            <person name="Liolios K."/>
            <person name="Ivanova N."/>
            <person name="Mavromatis K."/>
            <person name="Mikhailova N."/>
            <person name="Pati A."/>
            <person name="Chen A."/>
            <person name="Palaniappan K."/>
            <person name="Land M."/>
            <person name="Hauser L."/>
            <person name="Chang Y.J."/>
            <person name="Jeffries C.D."/>
            <person name="Brambilla E."/>
            <person name="Rohde M."/>
            <person name="Goker M."/>
            <person name="Detter J.C."/>
            <person name="Woyke T."/>
            <person name="Bristow J."/>
            <person name="Eisen J.A."/>
            <person name="Markowitz V."/>
            <person name="Hugenholtz P."/>
            <person name="Kyrpides N.C."/>
            <person name="Klenk H.P."/>
        </authorList>
    </citation>
    <scope>NUCLEOTIDE SEQUENCE [LARGE SCALE GENOMIC DNA]</scope>
    <source>
        <strain evidence="16">DSM 17365 / JCM 13257 / WB4</strain>
    </source>
</reference>
<sequence>MTHLLTVIIIVLYLYTIIGTITVLLLENRDPAKSLSWMFILLFLPVIGMFFYLLLGQDYRKSKIISQKSIRRVTDRPVASFDITKLDRTLLDENHLNIIKLLYRNSEAAGYAFNKIDVFADGESTFASIFEAIRNAKDHVHIEFFIFDDDRISNQMRELLIQKANEGVRVRMIYDYWGSFKLTKEYLKSLRKAGVYVRPFLPFRWQISRINKINYRNHRKLIVVDGEIGFTGGLNIADRYIYGNKLGNWRDTFIRLEGSAVHGLQLLFMVDWYFVDQKLVEGSQYFPQPKEFDANLVQIVNSGPDSDWSAILQGIASAFSSATKYIYIHSPYFMPTDIIASCMQIAALTGIDVRLMIPVKSDSGFSDASTSSYLGKALEAGVKVYRYKNGFLHSKAMVIDDFISIVGSTNMDERSFAQNFEANAFIYDPVTAIKLRDLFLKDIENCEELTLDAWTNRRRRQKLKESFARLFSPLM</sequence>
<dbReference type="PROSITE" id="PS50035">
    <property type="entry name" value="PLD"/>
    <property type="match status" value="2"/>
</dbReference>
<protein>
    <recommendedName>
        <fullName evidence="12 13">Cardiolipin synthase</fullName>
        <shortName evidence="12">CL synthase</shortName>
        <ecNumber evidence="12 13">2.7.8.-</ecNumber>
    </recommendedName>
</protein>
<dbReference type="GO" id="GO:0008808">
    <property type="term" value="F:cardiolipin synthase activity"/>
    <property type="evidence" value="ECO:0007669"/>
    <property type="project" value="UniProtKB-UniRule"/>
</dbReference>
<proteinExistence type="inferred from homology"/>
<evidence type="ECO:0000256" key="7">
    <source>
        <dbReference type="ARBA" id="ARBA00022989"/>
    </source>
</evidence>
<dbReference type="STRING" id="694427.Palpr_1367"/>
<evidence type="ECO:0000313" key="15">
    <source>
        <dbReference type="EMBL" id="ADQ79513.1"/>
    </source>
</evidence>
<dbReference type="EC" id="2.7.8.-" evidence="12 13"/>
<keyword evidence="4 12" id="KW-0808">Transferase</keyword>
<evidence type="ECO:0000256" key="9">
    <source>
        <dbReference type="ARBA" id="ARBA00023136"/>
    </source>
</evidence>
<keyword evidence="7 12" id="KW-1133">Transmembrane helix</keyword>
<dbReference type="InterPro" id="IPR027379">
    <property type="entry name" value="CLS_N"/>
</dbReference>
<dbReference type="HAMAP" id="MF_01916">
    <property type="entry name" value="Cardiolipin_synth_Cls"/>
    <property type="match status" value="1"/>
</dbReference>
<keyword evidence="2 12" id="KW-1003">Cell membrane</keyword>
<feature type="transmembrane region" description="Helical" evidence="12">
    <location>
        <begin position="35"/>
        <end position="55"/>
    </location>
</feature>
<keyword evidence="6" id="KW-0677">Repeat</keyword>
<dbReference type="KEGG" id="ppn:Palpr_1367"/>
<comment type="catalytic activity">
    <reaction evidence="12">
        <text>2 a 1,2-diacyl-sn-glycero-3-phospho-(1'-sn-glycerol) = a cardiolipin + glycerol</text>
        <dbReference type="Rhea" id="RHEA:31451"/>
        <dbReference type="ChEBI" id="CHEBI:17754"/>
        <dbReference type="ChEBI" id="CHEBI:62237"/>
        <dbReference type="ChEBI" id="CHEBI:64716"/>
    </reaction>
</comment>
<keyword evidence="9 12" id="KW-0472">Membrane</keyword>
<evidence type="ECO:0000256" key="4">
    <source>
        <dbReference type="ARBA" id="ARBA00022679"/>
    </source>
</evidence>
<dbReference type="eggNOG" id="COG1502">
    <property type="taxonomic scope" value="Bacteria"/>
</dbReference>
<dbReference type="PANTHER" id="PTHR21248:SF22">
    <property type="entry name" value="PHOSPHOLIPASE D"/>
    <property type="match status" value="1"/>
</dbReference>
<feature type="active site" evidence="12">
    <location>
        <position position="393"/>
    </location>
</feature>
<comment type="similarity">
    <text evidence="12">Belongs to the phospholipase D family. Cardiolipin synthase subfamily.</text>
</comment>
<feature type="active site" evidence="12">
    <location>
        <position position="218"/>
    </location>
</feature>
<comment type="function">
    <text evidence="12">Catalyzes the reversible phosphatidyl group transfer from one phosphatidylglycerol molecule to another to form cardiolipin (CL) (diphosphatidylglycerol) and glycerol.</text>
</comment>
<evidence type="ECO:0000256" key="2">
    <source>
        <dbReference type="ARBA" id="ARBA00022475"/>
    </source>
</evidence>
<dbReference type="GO" id="GO:0032049">
    <property type="term" value="P:cardiolipin biosynthetic process"/>
    <property type="evidence" value="ECO:0007669"/>
    <property type="project" value="UniProtKB-UniRule"/>
</dbReference>
<dbReference type="InterPro" id="IPR001736">
    <property type="entry name" value="PLipase_D/transphosphatidylase"/>
</dbReference>
<accession>E4T469</accession>
<organism evidence="15 16">
    <name type="scientific">Paludibacter propionicigenes (strain DSM 17365 / JCM 13257 / WB4)</name>
    <dbReference type="NCBI Taxonomy" id="694427"/>
    <lineage>
        <taxon>Bacteria</taxon>
        <taxon>Pseudomonadati</taxon>
        <taxon>Bacteroidota</taxon>
        <taxon>Bacteroidia</taxon>
        <taxon>Bacteroidales</taxon>
        <taxon>Paludibacteraceae</taxon>
        <taxon>Paludibacter</taxon>
    </lineage>
</organism>
<evidence type="ECO:0000256" key="8">
    <source>
        <dbReference type="ARBA" id="ARBA00023098"/>
    </source>
</evidence>
<evidence type="ECO:0000256" key="12">
    <source>
        <dbReference type="HAMAP-Rule" id="MF_01916"/>
    </source>
</evidence>
<keyword evidence="11 12" id="KW-1208">Phospholipid metabolism</keyword>
<keyword evidence="16" id="KW-1185">Reference proteome</keyword>
<dbReference type="EMBL" id="CP002345">
    <property type="protein sequence ID" value="ADQ79513.1"/>
    <property type="molecule type" value="Genomic_DNA"/>
</dbReference>
<evidence type="ECO:0000256" key="3">
    <source>
        <dbReference type="ARBA" id="ARBA00022516"/>
    </source>
</evidence>
<keyword evidence="3 12" id="KW-0444">Lipid biosynthesis</keyword>
<dbReference type="GO" id="GO:0005886">
    <property type="term" value="C:plasma membrane"/>
    <property type="evidence" value="ECO:0007669"/>
    <property type="project" value="UniProtKB-SubCell"/>
</dbReference>
<evidence type="ECO:0000259" key="14">
    <source>
        <dbReference type="PROSITE" id="PS50035"/>
    </source>
</evidence>
<dbReference type="Proteomes" id="UP000008718">
    <property type="component" value="Chromosome"/>
</dbReference>
<comment type="subcellular location">
    <subcellularLocation>
        <location evidence="12">Cell inner membrane</location>
        <topology evidence="12">Multi-pass membrane protein</topology>
    </subcellularLocation>
    <subcellularLocation>
        <location evidence="1">Cell membrane</location>
        <topology evidence="1">Multi-pass membrane protein</topology>
    </subcellularLocation>
</comment>
<dbReference type="InterPro" id="IPR022924">
    <property type="entry name" value="Cardiolipin_synthase"/>
</dbReference>
<dbReference type="Pfam" id="PF13091">
    <property type="entry name" value="PLDc_2"/>
    <property type="match status" value="2"/>
</dbReference>
<dbReference type="OrthoDB" id="9762009at2"/>
<evidence type="ECO:0000313" key="16">
    <source>
        <dbReference type="Proteomes" id="UP000008718"/>
    </source>
</evidence>
<dbReference type="HOGENOM" id="CLU_038053_1_2_10"/>
<feature type="domain" description="PLD phosphodiesterase" evidence="14">
    <location>
        <begin position="213"/>
        <end position="240"/>
    </location>
</feature>
<dbReference type="CDD" id="cd09110">
    <property type="entry name" value="PLDc_CLS_1"/>
    <property type="match status" value="1"/>
</dbReference>
<dbReference type="NCBIfam" id="TIGR04265">
    <property type="entry name" value="bac_cardiolipin"/>
    <property type="match status" value="1"/>
</dbReference>
<evidence type="ECO:0000256" key="13">
    <source>
        <dbReference type="NCBIfam" id="TIGR04265"/>
    </source>
</evidence>
<dbReference type="SUPFAM" id="SSF56024">
    <property type="entry name" value="Phospholipase D/nuclease"/>
    <property type="match status" value="2"/>
</dbReference>
<feature type="transmembrane region" description="Helical" evidence="12">
    <location>
        <begin position="6"/>
        <end position="26"/>
    </location>
</feature>
<dbReference type="Pfam" id="PF13396">
    <property type="entry name" value="PLDc_N"/>
    <property type="match status" value="1"/>
</dbReference>
<dbReference type="PANTHER" id="PTHR21248">
    <property type="entry name" value="CARDIOLIPIN SYNTHASE"/>
    <property type="match status" value="1"/>
</dbReference>
<feature type="active site" evidence="12">
    <location>
        <position position="225"/>
    </location>
</feature>
<keyword evidence="5 12" id="KW-0812">Transmembrane</keyword>
<evidence type="ECO:0000256" key="5">
    <source>
        <dbReference type="ARBA" id="ARBA00022692"/>
    </source>
</evidence>